<dbReference type="Proteomes" id="UP000799755">
    <property type="component" value="Unassembled WGS sequence"/>
</dbReference>
<gene>
    <name evidence="1" type="ORF">BDR25DRAFT_248801</name>
</gene>
<reference evidence="1" key="1">
    <citation type="journal article" date="2020" name="Stud. Mycol.">
        <title>101 Dothideomycetes genomes: a test case for predicting lifestyles and emergence of pathogens.</title>
        <authorList>
            <person name="Haridas S."/>
            <person name="Albert R."/>
            <person name="Binder M."/>
            <person name="Bloem J."/>
            <person name="Labutti K."/>
            <person name="Salamov A."/>
            <person name="Andreopoulos B."/>
            <person name="Baker S."/>
            <person name="Barry K."/>
            <person name="Bills G."/>
            <person name="Bluhm B."/>
            <person name="Cannon C."/>
            <person name="Castanera R."/>
            <person name="Culley D."/>
            <person name="Daum C."/>
            <person name="Ezra D."/>
            <person name="Gonzalez J."/>
            <person name="Henrissat B."/>
            <person name="Kuo A."/>
            <person name="Liang C."/>
            <person name="Lipzen A."/>
            <person name="Lutzoni F."/>
            <person name="Magnuson J."/>
            <person name="Mondo S."/>
            <person name="Nolan M."/>
            <person name="Ohm R."/>
            <person name="Pangilinan J."/>
            <person name="Park H.-J."/>
            <person name="Ramirez L."/>
            <person name="Alfaro M."/>
            <person name="Sun H."/>
            <person name="Tritt A."/>
            <person name="Yoshinaga Y."/>
            <person name="Zwiers L.-H."/>
            <person name="Turgeon B."/>
            <person name="Goodwin S."/>
            <person name="Spatafora J."/>
            <person name="Crous P."/>
            <person name="Grigoriev I."/>
        </authorList>
    </citation>
    <scope>NUCLEOTIDE SEQUENCE</scope>
    <source>
        <strain evidence="1">ATCC 200398</strain>
    </source>
</reference>
<name>A0ACB6Q6Y4_9PLEO</name>
<organism evidence="1 2">
    <name type="scientific">Lindgomyces ingoldianus</name>
    <dbReference type="NCBI Taxonomy" id="673940"/>
    <lineage>
        <taxon>Eukaryota</taxon>
        <taxon>Fungi</taxon>
        <taxon>Dikarya</taxon>
        <taxon>Ascomycota</taxon>
        <taxon>Pezizomycotina</taxon>
        <taxon>Dothideomycetes</taxon>
        <taxon>Pleosporomycetidae</taxon>
        <taxon>Pleosporales</taxon>
        <taxon>Lindgomycetaceae</taxon>
        <taxon>Lindgomyces</taxon>
    </lineage>
</organism>
<comment type="caution">
    <text evidence="1">The sequence shown here is derived from an EMBL/GenBank/DDBJ whole genome shotgun (WGS) entry which is preliminary data.</text>
</comment>
<sequence>MAAYLITGASREGLGRALVEALLSRPENTVIAGVRDLRSAKSLSLTDLPCADSSRLIVVKIDSASDTDAADAARTLSTRYGVDKIDVVVANAGSGNVYGDLSAVNPGEVKDLIDVNGVGPLRLFQAVRGFLEKSEAGKFVLIGTPIASIGAMEKAPWPMFAYGASKVVAHYLTRKIHWESQTLTAFVVDPGFMQTDMGNAGARYFGYHEAFVPVENSCQFVLRQIEEATRETLGGRFVTIDESRKEVEW</sequence>
<dbReference type="EMBL" id="MU003578">
    <property type="protein sequence ID" value="KAF2462571.1"/>
    <property type="molecule type" value="Genomic_DNA"/>
</dbReference>
<evidence type="ECO:0000313" key="2">
    <source>
        <dbReference type="Proteomes" id="UP000799755"/>
    </source>
</evidence>
<protein>
    <submittedName>
        <fullName evidence="1">NAD(P)-binding protein</fullName>
    </submittedName>
</protein>
<proteinExistence type="predicted"/>
<keyword evidence="2" id="KW-1185">Reference proteome</keyword>
<accession>A0ACB6Q6Y4</accession>
<evidence type="ECO:0000313" key="1">
    <source>
        <dbReference type="EMBL" id="KAF2462571.1"/>
    </source>
</evidence>